<dbReference type="GO" id="GO:0005739">
    <property type="term" value="C:mitochondrion"/>
    <property type="evidence" value="ECO:0007669"/>
    <property type="project" value="TreeGrafter"/>
</dbReference>
<evidence type="ECO:0000259" key="1">
    <source>
        <dbReference type="Pfam" id="PF08326"/>
    </source>
</evidence>
<evidence type="ECO:0000313" key="2">
    <source>
        <dbReference type="EMBL" id="CAF4533242.1"/>
    </source>
</evidence>
<evidence type="ECO:0000313" key="3">
    <source>
        <dbReference type="Proteomes" id="UP000682733"/>
    </source>
</evidence>
<proteinExistence type="predicted"/>
<reference evidence="2" key="1">
    <citation type="submission" date="2021-02" db="EMBL/GenBank/DDBJ databases">
        <authorList>
            <person name="Nowell W R."/>
        </authorList>
    </citation>
    <scope>NUCLEOTIDE SEQUENCE</scope>
</reference>
<dbReference type="PANTHER" id="PTHR45728:SF3">
    <property type="entry name" value="ACETYL-COA CARBOXYLASE"/>
    <property type="match status" value="1"/>
</dbReference>
<protein>
    <recommendedName>
        <fullName evidence="1">Acetyl-CoA carboxylase central domain-containing protein</fullName>
    </recommendedName>
</protein>
<feature type="domain" description="Acetyl-CoA carboxylase central" evidence="1">
    <location>
        <begin position="22"/>
        <end position="155"/>
    </location>
</feature>
<feature type="non-terminal residue" evidence="2">
    <location>
        <position position="156"/>
    </location>
</feature>
<dbReference type="GO" id="GO:0003989">
    <property type="term" value="F:acetyl-CoA carboxylase activity"/>
    <property type="evidence" value="ECO:0007669"/>
    <property type="project" value="InterPro"/>
</dbReference>
<dbReference type="PANTHER" id="PTHR45728">
    <property type="entry name" value="ACETYL-COA CARBOXYLASE, ISOFORM A"/>
    <property type="match status" value="1"/>
</dbReference>
<dbReference type="Proteomes" id="UP000682733">
    <property type="component" value="Unassembled WGS sequence"/>
</dbReference>
<dbReference type="InterPro" id="IPR049076">
    <property type="entry name" value="ACCA"/>
</dbReference>
<dbReference type="EMBL" id="CAJOBA010104851">
    <property type="protein sequence ID" value="CAF4533242.1"/>
    <property type="molecule type" value="Genomic_DNA"/>
</dbReference>
<organism evidence="2 3">
    <name type="scientific">Didymodactylos carnosus</name>
    <dbReference type="NCBI Taxonomy" id="1234261"/>
    <lineage>
        <taxon>Eukaryota</taxon>
        <taxon>Metazoa</taxon>
        <taxon>Spiralia</taxon>
        <taxon>Gnathifera</taxon>
        <taxon>Rotifera</taxon>
        <taxon>Eurotatoria</taxon>
        <taxon>Bdelloidea</taxon>
        <taxon>Philodinida</taxon>
        <taxon>Philodinidae</taxon>
        <taxon>Didymodactylos</taxon>
    </lineage>
</organism>
<dbReference type="Pfam" id="PF08326">
    <property type="entry name" value="ACC_central"/>
    <property type="match status" value="1"/>
</dbReference>
<gene>
    <name evidence="2" type="ORF">TMI583_LOCUS49121</name>
</gene>
<dbReference type="GO" id="GO:0005524">
    <property type="term" value="F:ATP binding"/>
    <property type="evidence" value="ECO:0007669"/>
    <property type="project" value="InterPro"/>
</dbReference>
<dbReference type="AlphaFoldDB" id="A0A8S2Y7H6"/>
<name>A0A8S2Y7H6_9BILA</name>
<feature type="non-terminal residue" evidence="2">
    <location>
        <position position="1"/>
    </location>
</feature>
<accession>A0A8S2Y7H6</accession>
<comment type="caution">
    <text evidence="2">The sequence shown here is derived from an EMBL/GenBank/DDBJ whole genome shotgun (WGS) entry which is preliminary data.</text>
</comment>
<dbReference type="InterPro" id="IPR013537">
    <property type="entry name" value="AcCoA_COase_cen"/>
</dbReference>
<dbReference type="GO" id="GO:0006633">
    <property type="term" value="P:fatty acid biosynthetic process"/>
    <property type="evidence" value="ECO:0007669"/>
    <property type="project" value="InterPro"/>
</dbReference>
<sequence length="156" mass="17828">LQYAKRPGAVLDSGSILARIVLDDSSQTQQLRLYDGKFTYVTLDRLKGTKLNQIYQSTKEALENVLAGYTYPEPYFRERLKENVDKLFNNLRDPSLPLLEVQEILATVSARIPSQVEQQIKLLMKNYMSNLTSVLVQFPSQQVANVIDSYAARLER</sequence>